<dbReference type="Gene3D" id="3.30.420.10">
    <property type="entry name" value="Ribonuclease H-like superfamily/Ribonuclease H"/>
    <property type="match status" value="1"/>
</dbReference>
<protein>
    <submittedName>
        <fullName evidence="2">IS3 family transposase</fullName>
    </submittedName>
</protein>
<dbReference type="Proteomes" id="UP001438189">
    <property type="component" value="Unassembled WGS sequence"/>
</dbReference>
<dbReference type="InterPro" id="IPR036388">
    <property type="entry name" value="WH-like_DNA-bd_sf"/>
</dbReference>
<feature type="domain" description="Integrase catalytic" evidence="1">
    <location>
        <begin position="192"/>
        <end position="360"/>
    </location>
</feature>
<dbReference type="Pfam" id="PF13683">
    <property type="entry name" value="rve_3"/>
    <property type="match status" value="1"/>
</dbReference>
<dbReference type="InterPro" id="IPR025948">
    <property type="entry name" value="HTH-like_dom"/>
</dbReference>
<dbReference type="RefSeq" id="WP_112179707.1">
    <property type="nucleotide sequence ID" value="NZ_JACIGN010000014.1"/>
</dbReference>
<dbReference type="EMBL" id="JBETME010000039">
    <property type="protein sequence ID" value="MES4993927.1"/>
    <property type="molecule type" value="Genomic_DNA"/>
</dbReference>
<dbReference type="Pfam" id="PF13276">
    <property type="entry name" value="HTH_21"/>
    <property type="match status" value="1"/>
</dbReference>
<dbReference type="InterPro" id="IPR036397">
    <property type="entry name" value="RNaseH_sf"/>
</dbReference>
<dbReference type="InterPro" id="IPR001584">
    <property type="entry name" value="Integrase_cat-core"/>
</dbReference>
<evidence type="ECO:0000313" key="2">
    <source>
        <dbReference type="EMBL" id="MES4993927.1"/>
    </source>
</evidence>
<dbReference type="Pfam" id="PF01527">
    <property type="entry name" value="HTH_Tnp_1"/>
    <property type="match status" value="1"/>
</dbReference>
<dbReference type="PANTHER" id="PTHR47515:SF1">
    <property type="entry name" value="BLR2054 PROTEIN"/>
    <property type="match status" value="1"/>
</dbReference>
<dbReference type="PROSITE" id="PS50994">
    <property type="entry name" value="INTEGRASE"/>
    <property type="match status" value="1"/>
</dbReference>
<accession>A0ABD5LT07</accession>
<dbReference type="InterPro" id="IPR048020">
    <property type="entry name" value="Transpos_IS3"/>
</dbReference>
<name>A0ABD5LT07_AGRRD</name>
<sequence length="396" mass="44758">MKKQRFTEEQIIAVLKEQEAGAKVADLCRRHGISEATFYNWKAKYGGMEVSEAKRLKALEDENARLKKLLAEQMLDAAALRELLPKKMVGPAAKREAVTHLKTVMGLSERRACQIISADRKTIRYRSNRPVETELRARLRELANERRRFGYRRLFVLLRREGEPSGVNRIYRLYREEGLSVRKRKARRRAVGTRAPILVEAKANARWSLDFVHDQFACGRRFRVLNIVDDVTRECLAAIPDTSISGRRVARELTMLIERRGKPGMIVSDNGTELTSNAILAWSKDHKVEWHYIAPGKPMQNGYVESFNGRMRDELLNESLFFGLDHARSAIAEWAEDYNNFRPHSSLGYQTPADYAGSIAATGSNAAQNESFAFPPVAHTAPLGVFKTAGALIATG</sequence>
<reference evidence="2 3" key="1">
    <citation type="submission" date="2024-06" db="EMBL/GenBank/DDBJ databases">
        <title>Genome sequencing of Agrobacterium spp. from tobacco in Serbia.</title>
        <authorList>
            <person name="Ilicic R.J."/>
            <person name="Studholme D.J."/>
            <person name="Jelusic A."/>
            <person name="Barac G."/>
            <person name="Bagi F."/>
            <person name="Popovic Milovanovic T."/>
        </authorList>
    </citation>
    <scope>NUCLEOTIDE SEQUENCE [LARGE SCALE GENOMIC DNA]</scope>
    <source>
        <strain evidence="2 3">DA1</strain>
    </source>
</reference>
<comment type="caution">
    <text evidence="2">The sequence shown here is derived from an EMBL/GenBank/DDBJ whole genome shotgun (WGS) entry which is preliminary data.</text>
</comment>
<proteinExistence type="predicted"/>
<evidence type="ECO:0000313" key="3">
    <source>
        <dbReference type="Proteomes" id="UP001438189"/>
    </source>
</evidence>
<evidence type="ECO:0000259" key="1">
    <source>
        <dbReference type="PROSITE" id="PS50994"/>
    </source>
</evidence>
<dbReference type="AlphaFoldDB" id="A0ABD5LT07"/>
<organism evidence="2 3">
    <name type="scientific">Agrobacterium radiobacter</name>
    <dbReference type="NCBI Taxonomy" id="362"/>
    <lineage>
        <taxon>Bacteria</taxon>
        <taxon>Pseudomonadati</taxon>
        <taxon>Pseudomonadota</taxon>
        <taxon>Alphaproteobacteria</taxon>
        <taxon>Hyphomicrobiales</taxon>
        <taxon>Rhizobiaceae</taxon>
        <taxon>Rhizobium/Agrobacterium group</taxon>
        <taxon>Agrobacterium</taxon>
        <taxon>Agrobacterium tumefaciens complex</taxon>
    </lineage>
</organism>
<dbReference type="Gene3D" id="1.10.10.10">
    <property type="entry name" value="Winged helix-like DNA-binding domain superfamily/Winged helix DNA-binding domain"/>
    <property type="match status" value="1"/>
</dbReference>
<dbReference type="SUPFAM" id="SSF53098">
    <property type="entry name" value="Ribonuclease H-like"/>
    <property type="match status" value="1"/>
</dbReference>
<dbReference type="SUPFAM" id="SSF46689">
    <property type="entry name" value="Homeodomain-like"/>
    <property type="match status" value="1"/>
</dbReference>
<dbReference type="InterPro" id="IPR012337">
    <property type="entry name" value="RNaseH-like_sf"/>
</dbReference>
<dbReference type="NCBIfam" id="NF033516">
    <property type="entry name" value="transpos_IS3"/>
    <property type="match status" value="1"/>
</dbReference>
<gene>
    <name evidence="2" type="ORF">ABVB70_26935</name>
</gene>
<dbReference type="InterPro" id="IPR009057">
    <property type="entry name" value="Homeodomain-like_sf"/>
</dbReference>
<dbReference type="InterPro" id="IPR002514">
    <property type="entry name" value="Transposase_8"/>
</dbReference>
<dbReference type="PANTHER" id="PTHR47515">
    <property type="entry name" value="LOW CALCIUM RESPONSE LOCUS PROTEIN T"/>
    <property type="match status" value="1"/>
</dbReference>